<keyword evidence="2" id="KW-0812">Transmembrane</keyword>
<gene>
    <name evidence="3" type="ORF">NF556_17315</name>
</gene>
<sequence length="83" mass="8965">MTEQPERSSDPQGSAEPEHTQGYAAQTNIATDVIAYLLAGPLLFGGAGFALDHWLDLTFFVVIGLLAGMALSMYVIWNRYGTS</sequence>
<keyword evidence="4" id="KW-1185">Reference proteome</keyword>
<name>A0ABY4YRE4_9MICO</name>
<evidence type="ECO:0000256" key="1">
    <source>
        <dbReference type="SAM" id="MobiDB-lite"/>
    </source>
</evidence>
<reference evidence="3" key="1">
    <citation type="submission" date="2022-06" db="EMBL/GenBank/DDBJ databases">
        <title>Ornithinimicrobium HY1793.</title>
        <authorList>
            <person name="Huang Y."/>
        </authorList>
    </citation>
    <scope>NUCLEOTIDE SEQUENCE</scope>
    <source>
        <strain evidence="3">HY1793</strain>
    </source>
</reference>
<feature type="region of interest" description="Disordered" evidence="1">
    <location>
        <begin position="1"/>
        <end position="22"/>
    </location>
</feature>
<protein>
    <recommendedName>
        <fullName evidence="5">AtpZ/AtpI family protein</fullName>
    </recommendedName>
</protein>
<keyword evidence="2" id="KW-0472">Membrane</keyword>
<dbReference type="EMBL" id="CP099489">
    <property type="protein sequence ID" value="USQ79348.1"/>
    <property type="molecule type" value="Genomic_DNA"/>
</dbReference>
<evidence type="ECO:0008006" key="5">
    <source>
        <dbReference type="Google" id="ProtNLM"/>
    </source>
</evidence>
<evidence type="ECO:0000256" key="2">
    <source>
        <dbReference type="SAM" id="Phobius"/>
    </source>
</evidence>
<dbReference type="RefSeq" id="WP_252592354.1">
    <property type="nucleotide sequence ID" value="NZ_CP099489.1"/>
</dbReference>
<organism evidence="3 4">
    <name type="scientific">Ornithinimicrobium faecis</name>
    <dbReference type="NCBI Taxonomy" id="2934158"/>
    <lineage>
        <taxon>Bacteria</taxon>
        <taxon>Bacillati</taxon>
        <taxon>Actinomycetota</taxon>
        <taxon>Actinomycetes</taxon>
        <taxon>Micrococcales</taxon>
        <taxon>Ornithinimicrobiaceae</taxon>
        <taxon>Ornithinimicrobium</taxon>
    </lineage>
</organism>
<accession>A0ABY4YRE4</accession>
<proteinExistence type="predicted"/>
<dbReference type="Proteomes" id="UP001056455">
    <property type="component" value="Chromosome"/>
</dbReference>
<feature type="transmembrane region" description="Helical" evidence="2">
    <location>
        <begin position="57"/>
        <end position="77"/>
    </location>
</feature>
<keyword evidence="2" id="KW-1133">Transmembrane helix</keyword>
<feature type="transmembrane region" description="Helical" evidence="2">
    <location>
        <begin position="33"/>
        <end position="51"/>
    </location>
</feature>
<evidence type="ECO:0000313" key="3">
    <source>
        <dbReference type="EMBL" id="USQ79348.1"/>
    </source>
</evidence>
<evidence type="ECO:0000313" key="4">
    <source>
        <dbReference type="Proteomes" id="UP001056455"/>
    </source>
</evidence>